<sequence>MIALCPQDMFEIVFNPPTSQVSLESQIESLQTTLASLNQKIISLQEEVQERDRKITQLEDMLTAAHPETVNIPPRVASLVEPVPSRADDTLTIVGGLIKLYKFTFPPGEEQSAPINK</sequence>
<dbReference type="EMBL" id="LBYB01000014">
    <property type="protein sequence ID" value="KKR41305.1"/>
    <property type="molecule type" value="Genomic_DNA"/>
</dbReference>
<keyword evidence="1" id="KW-0175">Coiled coil</keyword>
<dbReference type="Gene3D" id="1.20.5.170">
    <property type="match status" value="1"/>
</dbReference>
<accession>A0A0G0T2I5</accession>
<organism evidence="2 3">
    <name type="scientific">Candidatus Daviesbacteria bacterium GW2011_GWC2_40_12</name>
    <dbReference type="NCBI Taxonomy" id="1618431"/>
    <lineage>
        <taxon>Bacteria</taxon>
        <taxon>Candidatus Daviesiibacteriota</taxon>
    </lineage>
</organism>
<dbReference type="AlphaFoldDB" id="A0A0G0T2I5"/>
<dbReference type="Proteomes" id="UP000034881">
    <property type="component" value="Unassembled WGS sequence"/>
</dbReference>
<feature type="coiled-coil region" evidence="1">
    <location>
        <begin position="20"/>
        <end position="61"/>
    </location>
</feature>
<evidence type="ECO:0000313" key="3">
    <source>
        <dbReference type="Proteomes" id="UP000034881"/>
    </source>
</evidence>
<name>A0A0G0T2I5_9BACT</name>
<gene>
    <name evidence="2" type="ORF">UT77_C0014G0002</name>
</gene>
<proteinExistence type="predicted"/>
<evidence type="ECO:0000313" key="2">
    <source>
        <dbReference type="EMBL" id="KKR41305.1"/>
    </source>
</evidence>
<evidence type="ECO:0000256" key="1">
    <source>
        <dbReference type="SAM" id="Coils"/>
    </source>
</evidence>
<comment type="caution">
    <text evidence="2">The sequence shown here is derived from an EMBL/GenBank/DDBJ whole genome shotgun (WGS) entry which is preliminary data.</text>
</comment>
<reference evidence="2 3" key="1">
    <citation type="journal article" date="2015" name="Nature">
        <title>rRNA introns, odd ribosomes, and small enigmatic genomes across a large radiation of phyla.</title>
        <authorList>
            <person name="Brown C.T."/>
            <person name="Hug L.A."/>
            <person name="Thomas B.C."/>
            <person name="Sharon I."/>
            <person name="Castelle C.J."/>
            <person name="Singh A."/>
            <person name="Wilkins M.J."/>
            <person name="Williams K.H."/>
            <person name="Banfield J.F."/>
        </authorList>
    </citation>
    <scope>NUCLEOTIDE SEQUENCE [LARGE SCALE GENOMIC DNA]</scope>
</reference>
<protein>
    <submittedName>
        <fullName evidence="2">Uncharacterized protein</fullName>
    </submittedName>
</protein>